<keyword evidence="5 9" id="KW-0963">Cytoplasm</keyword>
<dbReference type="InterPro" id="IPR006062">
    <property type="entry name" value="His_biosynth"/>
</dbReference>
<dbReference type="OrthoDB" id="9807749at2"/>
<evidence type="ECO:0000256" key="4">
    <source>
        <dbReference type="ARBA" id="ARBA00009667"/>
    </source>
</evidence>
<sequence>MIEIIPSLYILEGKCVKGENDNEQVYDESPLIIAERFQEHGLEKLHLVDLDGANVGEVVNYHLLEVITEHTNLSVDFGGGINTDGDISKCFEFGAKRVHISSMAVKDRQFFASCIISYGRSKMILSADVINGKISIAGRHHDTKIDMMEHIDYFYTRGLLYLKCADITRDGTLVGPYFEMYKDILKNFPDIRLYASGGVRNLDDIKRLEDIGVYGVIIRKALYEGKITLTDIERFIAQPA</sequence>
<keyword evidence="7 9" id="KW-0368">Histidine biosynthesis</keyword>
<keyword evidence="12" id="KW-1185">Reference proteome</keyword>
<organism evidence="11 12">
    <name type="scientific">Thermoflexibacter ruber</name>
    <dbReference type="NCBI Taxonomy" id="1003"/>
    <lineage>
        <taxon>Bacteria</taxon>
        <taxon>Pseudomonadati</taxon>
        <taxon>Bacteroidota</taxon>
        <taxon>Cytophagia</taxon>
        <taxon>Cytophagales</taxon>
        <taxon>Thermoflexibacteraceae</taxon>
        <taxon>Thermoflexibacter</taxon>
    </lineage>
</organism>
<comment type="caution">
    <text evidence="9">Lacks conserved residue(s) required for the propagation of feature annotation.</text>
</comment>
<keyword evidence="6 9" id="KW-0028">Amino-acid biosynthesis</keyword>
<evidence type="ECO:0000313" key="11">
    <source>
        <dbReference type="EMBL" id="SFF41821.1"/>
    </source>
</evidence>
<dbReference type="InterPro" id="IPR013785">
    <property type="entry name" value="Aldolase_TIM"/>
</dbReference>
<evidence type="ECO:0000256" key="5">
    <source>
        <dbReference type="ARBA" id="ARBA00022490"/>
    </source>
</evidence>
<gene>
    <name evidence="9" type="primary">hisA</name>
    <name evidence="11" type="ORF">SAMN04488541_103252</name>
</gene>
<evidence type="ECO:0000256" key="7">
    <source>
        <dbReference type="ARBA" id="ARBA00023102"/>
    </source>
</evidence>
<dbReference type="STRING" id="1003.SAMN04488541_103252"/>
<evidence type="ECO:0000256" key="1">
    <source>
        <dbReference type="ARBA" id="ARBA00000901"/>
    </source>
</evidence>
<dbReference type="Gene3D" id="3.20.20.70">
    <property type="entry name" value="Aldolase class I"/>
    <property type="match status" value="1"/>
</dbReference>
<comment type="similarity">
    <text evidence="4 9 10">Belongs to the HisA/HisF family.</text>
</comment>
<evidence type="ECO:0000313" key="12">
    <source>
        <dbReference type="Proteomes" id="UP000199513"/>
    </source>
</evidence>
<protein>
    <recommendedName>
        <fullName evidence="9">1-(5-phosphoribosyl)-5-[(5-phosphoribosylamino)methylideneamino] imidazole-4-carboxamide isomerase</fullName>
        <ecNumber evidence="9">5.3.1.16</ecNumber>
    </recommendedName>
    <alternativeName>
        <fullName evidence="9">Phosphoribosylformimino-5-aminoimidazole carboxamide ribotide isomerase</fullName>
    </alternativeName>
</protein>
<evidence type="ECO:0000256" key="9">
    <source>
        <dbReference type="HAMAP-Rule" id="MF_01014"/>
    </source>
</evidence>
<proteinExistence type="inferred from homology"/>
<dbReference type="InterPro" id="IPR023016">
    <property type="entry name" value="HisA/PriA"/>
</dbReference>
<dbReference type="InterPro" id="IPR011060">
    <property type="entry name" value="RibuloseP-bd_barrel"/>
</dbReference>
<dbReference type="PANTHER" id="PTHR43090:SF2">
    <property type="entry name" value="1-(5-PHOSPHORIBOSYL)-5-[(5-PHOSPHORIBOSYLAMINO)METHYLIDENEAMINO] IMIDAZOLE-4-CARBOXAMIDE ISOMERASE"/>
    <property type="match status" value="1"/>
</dbReference>
<dbReference type="Pfam" id="PF00977">
    <property type="entry name" value="His_biosynth"/>
    <property type="match status" value="1"/>
</dbReference>
<dbReference type="Proteomes" id="UP000199513">
    <property type="component" value="Unassembled WGS sequence"/>
</dbReference>
<dbReference type="InterPro" id="IPR044524">
    <property type="entry name" value="Isoase_HisA-like"/>
</dbReference>
<dbReference type="GO" id="GO:0005737">
    <property type="term" value="C:cytoplasm"/>
    <property type="evidence" value="ECO:0007669"/>
    <property type="project" value="UniProtKB-SubCell"/>
</dbReference>
<dbReference type="HAMAP" id="MF_01014">
    <property type="entry name" value="HisA"/>
    <property type="match status" value="1"/>
</dbReference>
<dbReference type="UniPathway" id="UPA00031">
    <property type="reaction ID" value="UER00009"/>
</dbReference>
<dbReference type="GO" id="GO:0000162">
    <property type="term" value="P:L-tryptophan biosynthetic process"/>
    <property type="evidence" value="ECO:0007669"/>
    <property type="project" value="TreeGrafter"/>
</dbReference>
<feature type="active site" description="Proton donor" evidence="9">
    <location>
        <position position="128"/>
    </location>
</feature>
<accession>A0A1I2IMR4</accession>
<dbReference type="EMBL" id="FONY01000032">
    <property type="protein sequence ID" value="SFF41821.1"/>
    <property type="molecule type" value="Genomic_DNA"/>
</dbReference>
<evidence type="ECO:0000256" key="10">
    <source>
        <dbReference type="RuleBase" id="RU003657"/>
    </source>
</evidence>
<evidence type="ECO:0000256" key="3">
    <source>
        <dbReference type="ARBA" id="ARBA00005133"/>
    </source>
</evidence>
<comment type="pathway">
    <text evidence="3 9">Amino-acid biosynthesis; L-histidine biosynthesis; L-histidine from 5-phospho-alpha-D-ribose 1-diphosphate: step 4/9.</text>
</comment>
<reference evidence="11 12" key="1">
    <citation type="submission" date="2016-10" db="EMBL/GenBank/DDBJ databases">
        <authorList>
            <person name="de Groot N.N."/>
        </authorList>
    </citation>
    <scope>NUCLEOTIDE SEQUENCE [LARGE SCALE GENOMIC DNA]</scope>
    <source>
        <strain>GEY</strain>
        <strain evidence="12">DSM 9560</strain>
    </source>
</reference>
<evidence type="ECO:0000256" key="6">
    <source>
        <dbReference type="ARBA" id="ARBA00022605"/>
    </source>
</evidence>
<dbReference type="PANTHER" id="PTHR43090">
    <property type="entry name" value="1-(5-PHOSPHORIBOSYL)-5-[(5-PHOSPHORIBOSYLAMINO)METHYLIDENEAMINO] IMIDAZOLE-4-CARBOXAMIDE ISOMERASE"/>
    <property type="match status" value="1"/>
</dbReference>
<name>A0A1I2IMR4_9BACT</name>
<dbReference type="RefSeq" id="WP_091548567.1">
    <property type="nucleotide sequence ID" value="NZ_FONY01000032.1"/>
</dbReference>
<dbReference type="CDD" id="cd04732">
    <property type="entry name" value="HisA"/>
    <property type="match status" value="1"/>
</dbReference>
<keyword evidence="8 9" id="KW-0413">Isomerase</keyword>
<evidence type="ECO:0000256" key="2">
    <source>
        <dbReference type="ARBA" id="ARBA00004496"/>
    </source>
</evidence>
<dbReference type="EC" id="5.3.1.16" evidence="9"/>
<dbReference type="AlphaFoldDB" id="A0A1I2IMR4"/>
<dbReference type="GO" id="GO:0000105">
    <property type="term" value="P:L-histidine biosynthetic process"/>
    <property type="evidence" value="ECO:0007669"/>
    <property type="project" value="UniProtKB-UniRule"/>
</dbReference>
<dbReference type="GO" id="GO:0003949">
    <property type="term" value="F:1-(5-phosphoribosyl)-5-[(5-phosphoribosylamino)methylideneamino]imidazole-4-carboxamide isomerase activity"/>
    <property type="evidence" value="ECO:0007669"/>
    <property type="project" value="UniProtKB-UniRule"/>
</dbReference>
<comment type="subcellular location">
    <subcellularLocation>
        <location evidence="2 9">Cytoplasm</location>
    </subcellularLocation>
</comment>
<evidence type="ECO:0000256" key="8">
    <source>
        <dbReference type="ARBA" id="ARBA00023235"/>
    </source>
</evidence>
<comment type="catalytic activity">
    <reaction evidence="1 9">
        <text>1-(5-phospho-beta-D-ribosyl)-5-[(5-phospho-beta-D-ribosylamino)methylideneamino]imidazole-4-carboxamide = 5-[(5-phospho-1-deoxy-D-ribulos-1-ylimino)methylamino]-1-(5-phospho-beta-D-ribosyl)imidazole-4-carboxamide</text>
        <dbReference type="Rhea" id="RHEA:15469"/>
        <dbReference type="ChEBI" id="CHEBI:58435"/>
        <dbReference type="ChEBI" id="CHEBI:58525"/>
        <dbReference type="EC" id="5.3.1.16"/>
    </reaction>
</comment>
<dbReference type="SUPFAM" id="SSF51366">
    <property type="entry name" value="Ribulose-phoshate binding barrel"/>
    <property type="match status" value="1"/>
</dbReference>